<dbReference type="PANTHER" id="PTHR31409:SF0">
    <property type="entry name" value="WASH COMPLEX SUBUNIT 4"/>
    <property type="match status" value="1"/>
</dbReference>
<dbReference type="InterPro" id="IPR028191">
    <property type="entry name" value="WASH-4_N"/>
</dbReference>
<gene>
    <name evidence="3" type="ORF">BTMF_LOCUS10289</name>
</gene>
<reference evidence="3 4" key="2">
    <citation type="submission" date="2018-11" db="EMBL/GenBank/DDBJ databases">
        <authorList>
            <consortium name="Pathogen Informatics"/>
        </authorList>
    </citation>
    <scope>NUCLEOTIDE SEQUENCE [LARGE SCALE GENOMIC DNA]</scope>
</reference>
<dbReference type="Proteomes" id="UP000280834">
    <property type="component" value="Unassembled WGS sequence"/>
</dbReference>
<dbReference type="GO" id="GO:0005768">
    <property type="term" value="C:endosome"/>
    <property type="evidence" value="ECO:0007669"/>
    <property type="project" value="TreeGrafter"/>
</dbReference>
<keyword evidence="1" id="KW-0472">Membrane</keyword>
<dbReference type="EMBL" id="UZAG01017483">
    <property type="protein sequence ID" value="VDO34968.1"/>
    <property type="molecule type" value="Genomic_DNA"/>
</dbReference>
<accession>A0A0R3QX00</accession>
<dbReference type="InterPro" id="IPR027307">
    <property type="entry name" value="WASH7"/>
</dbReference>
<protein>
    <submittedName>
        <fullName evidence="5">WASH-7_N domain-containing protein</fullName>
    </submittedName>
</protein>
<dbReference type="GO" id="GO:0071203">
    <property type="term" value="C:WASH complex"/>
    <property type="evidence" value="ECO:0007669"/>
    <property type="project" value="InterPro"/>
</dbReference>
<dbReference type="GO" id="GO:0007032">
    <property type="term" value="P:endosome organization"/>
    <property type="evidence" value="ECO:0007669"/>
    <property type="project" value="TreeGrafter"/>
</dbReference>
<proteinExistence type="predicted"/>
<sequence>MFERNLQEDHQFNERMKGITIEMFEKWDRVATDDMPDKRKLMAIVALALCHMFMFRKVDKKMMRTIWNSYKKLPTFHLYGYVIWSPCEFMLENLTEVDRVIDKKMIAAMTAAKSAQFIQNMEALPREAANTINVVSEISFIDKISIF</sequence>
<dbReference type="WBParaSite" id="BTMF_0001226601-mRNA-1">
    <property type="protein sequence ID" value="BTMF_0001226601-mRNA-1"/>
    <property type="gene ID" value="BTMF_0001226601"/>
</dbReference>
<keyword evidence="1" id="KW-0812">Transmembrane</keyword>
<evidence type="ECO:0000256" key="1">
    <source>
        <dbReference type="SAM" id="Phobius"/>
    </source>
</evidence>
<keyword evidence="4" id="KW-1185">Reference proteome</keyword>
<evidence type="ECO:0000259" key="2">
    <source>
        <dbReference type="Pfam" id="PF14745"/>
    </source>
</evidence>
<evidence type="ECO:0000313" key="3">
    <source>
        <dbReference type="EMBL" id="VDO34968.1"/>
    </source>
</evidence>
<dbReference type="GO" id="GO:0016197">
    <property type="term" value="P:endosomal transport"/>
    <property type="evidence" value="ECO:0007669"/>
    <property type="project" value="TreeGrafter"/>
</dbReference>
<dbReference type="Pfam" id="PF14745">
    <property type="entry name" value="WASH-4_N"/>
    <property type="match status" value="1"/>
</dbReference>
<feature type="domain" description="WASH complex subunit 4 N-terminal" evidence="2">
    <location>
        <begin position="6"/>
        <end position="126"/>
    </location>
</feature>
<dbReference type="AlphaFoldDB" id="A0A0R3QX00"/>
<reference evidence="5" key="1">
    <citation type="submission" date="2017-02" db="UniProtKB">
        <authorList>
            <consortium name="WormBaseParasite"/>
        </authorList>
    </citation>
    <scope>IDENTIFICATION</scope>
</reference>
<organism evidence="5">
    <name type="scientific">Brugia timori</name>
    <dbReference type="NCBI Taxonomy" id="42155"/>
    <lineage>
        <taxon>Eukaryota</taxon>
        <taxon>Metazoa</taxon>
        <taxon>Ecdysozoa</taxon>
        <taxon>Nematoda</taxon>
        <taxon>Chromadorea</taxon>
        <taxon>Rhabditida</taxon>
        <taxon>Spirurina</taxon>
        <taxon>Spiruromorpha</taxon>
        <taxon>Filarioidea</taxon>
        <taxon>Onchocercidae</taxon>
        <taxon>Brugia</taxon>
    </lineage>
</organism>
<dbReference type="PANTHER" id="PTHR31409">
    <property type="entry name" value="WASH COMPLEX SUBUNIT 4"/>
    <property type="match status" value="1"/>
</dbReference>
<keyword evidence="1" id="KW-1133">Transmembrane helix</keyword>
<name>A0A0R3QX00_9BILA</name>
<evidence type="ECO:0000313" key="5">
    <source>
        <dbReference type="WBParaSite" id="BTMF_0001226601-mRNA-1"/>
    </source>
</evidence>
<evidence type="ECO:0000313" key="4">
    <source>
        <dbReference type="Proteomes" id="UP000280834"/>
    </source>
</evidence>
<feature type="transmembrane region" description="Helical" evidence="1">
    <location>
        <begin position="41"/>
        <end position="58"/>
    </location>
</feature>
<dbReference type="STRING" id="42155.A0A0R3QX00"/>